<sequence>MLDRCHVKRQLQAMKIFPYPHDREHPNTDLAQHPNTDLPLDPLNIEENEEEPAFLSRDPKDLIIASMRKKLEEKNKDINLKRKLDEVLEMVISMQTHHGSATVQF</sequence>
<dbReference type="AlphaFoldDB" id="A0A6V7PE73"/>
<feature type="region of interest" description="Disordered" evidence="1">
    <location>
        <begin position="18"/>
        <end position="40"/>
    </location>
</feature>
<evidence type="ECO:0000313" key="2">
    <source>
        <dbReference type="EMBL" id="CAD1829179.1"/>
    </source>
</evidence>
<reference evidence="2" key="1">
    <citation type="submission" date="2020-07" db="EMBL/GenBank/DDBJ databases">
        <authorList>
            <person name="Lin J."/>
        </authorList>
    </citation>
    <scope>NUCLEOTIDE SEQUENCE</scope>
</reference>
<name>A0A6V7PE73_ANACO</name>
<gene>
    <name evidence="2" type="ORF">CB5_LOCUS12390</name>
</gene>
<evidence type="ECO:0000256" key="1">
    <source>
        <dbReference type="SAM" id="MobiDB-lite"/>
    </source>
</evidence>
<organism evidence="2">
    <name type="scientific">Ananas comosus var. bracteatus</name>
    <name type="common">red pineapple</name>
    <dbReference type="NCBI Taxonomy" id="296719"/>
    <lineage>
        <taxon>Eukaryota</taxon>
        <taxon>Viridiplantae</taxon>
        <taxon>Streptophyta</taxon>
        <taxon>Embryophyta</taxon>
        <taxon>Tracheophyta</taxon>
        <taxon>Spermatophyta</taxon>
        <taxon>Magnoliopsida</taxon>
        <taxon>Liliopsida</taxon>
        <taxon>Poales</taxon>
        <taxon>Bromeliaceae</taxon>
        <taxon>Bromelioideae</taxon>
        <taxon>Ananas</taxon>
    </lineage>
</organism>
<protein>
    <submittedName>
        <fullName evidence="2">Uncharacterized protein</fullName>
    </submittedName>
</protein>
<proteinExistence type="predicted"/>
<dbReference type="EMBL" id="LR862147">
    <property type="protein sequence ID" value="CAD1829179.1"/>
    <property type="molecule type" value="Genomic_DNA"/>
</dbReference>
<accession>A0A6V7PE73</accession>